<gene>
    <name evidence="2" type="ORF">PLEPLA_LOCUS8738</name>
</gene>
<proteinExistence type="predicted"/>
<reference evidence="2" key="1">
    <citation type="submission" date="2020-03" db="EMBL/GenBank/DDBJ databases">
        <authorList>
            <person name="Weist P."/>
        </authorList>
    </citation>
    <scope>NUCLEOTIDE SEQUENCE</scope>
</reference>
<comment type="caution">
    <text evidence="2">The sequence shown here is derived from an EMBL/GenBank/DDBJ whole genome shotgun (WGS) entry which is preliminary data.</text>
</comment>
<feature type="compositionally biased region" description="Polar residues" evidence="1">
    <location>
        <begin position="129"/>
        <end position="142"/>
    </location>
</feature>
<protein>
    <submittedName>
        <fullName evidence="2">Uncharacterized protein</fullName>
    </submittedName>
</protein>
<feature type="compositionally biased region" description="Low complexity" evidence="1">
    <location>
        <begin position="116"/>
        <end position="128"/>
    </location>
</feature>
<feature type="compositionally biased region" description="Polar residues" evidence="1">
    <location>
        <begin position="152"/>
        <end position="162"/>
    </location>
</feature>
<dbReference type="Proteomes" id="UP001153269">
    <property type="component" value="Unassembled WGS sequence"/>
</dbReference>
<name>A0A9N7TXB9_PLEPL</name>
<organism evidence="2 3">
    <name type="scientific">Pleuronectes platessa</name>
    <name type="common">European plaice</name>
    <dbReference type="NCBI Taxonomy" id="8262"/>
    <lineage>
        <taxon>Eukaryota</taxon>
        <taxon>Metazoa</taxon>
        <taxon>Chordata</taxon>
        <taxon>Craniata</taxon>
        <taxon>Vertebrata</taxon>
        <taxon>Euteleostomi</taxon>
        <taxon>Actinopterygii</taxon>
        <taxon>Neopterygii</taxon>
        <taxon>Teleostei</taxon>
        <taxon>Neoteleostei</taxon>
        <taxon>Acanthomorphata</taxon>
        <taxon>Carangaria</taxon>
        <taxon>Pleuronectiformes</taxon>
        <taxon>Pleuronectoidei</taxon>
        <taxon>Pleuronectidae</taxon>
        <taxon>Pleuronectes</taxon>
    </lineage>
</organism>
<feature type="region of interest" description="Disordered" evidence="1">
    <location>
        <begin position="96"/>
        <end position="175"/>
    </location>
</feature>
<evidence type="ECO:0000313" key="2">
    <source>
        <dbReference type="EMBL" id="CAB1420861.1"/>
    </source>
</evidence>
<accession>A0A9N7TXB9</accession>
<dbReference type="EMBL" id="CADEAL010000485">
    <property type="protein sequence ID" value="CAB1420861.1"/>
    <property type="molecule type" value="Genomic_DNA"/>
</dbReference>
<evidence type="ECO:0000256" key="1">
    <source>
        <dbReference type="SAM" id="MobiDB-lite"/>
    </source>
</evidence>
<dbReference type="AlphaFoldDB" id="A0A9N7TXB9"/>
<keyword evidence="3" id="KW-1185">Reference proteome</keyword>
<evidence type="ECO:0000313" key="3">
    <source>
        <dbReference type="Proteomes" id="UP001153269"/>
    </source>
</evidence>
<sequence>MEPGPGWDLQSEPQTPEQLCACTPHCQGPVDAFLHWSSEYLMSLAEDVDQKHLSSATLHRTSNSPVVVFQHNEGKKLSRICPLLLITTLGFTLPSRSTPLSSSPPPPLLQQTGRRSASGQSPAAPAGSCCQQATRRSLNTEGNAVARRGQEESLNPELTNSKVGGDVTVTVQDSS</sequence>